<comment type="caution">
    <text evidence="3">The sequence shown here is derived from an EMBL/GenBank/DDBJ whole genome shotgun (WGS) entry which is preliminary data.</text>
</comment>
<evidence type="ECO:0000313" key="3">
    <source>
        <dbReference type="EMBL" id="MDR9898272.1"/>
    </source>
</evidence>
<dbReference type="EMBL" id="JAALHA020000016">
    <property type="protein sequence ID" value="MDR9898272.1"/>
    <property type="molecule type" value="Genomic_DNA"/>
</dbReference>
<dbReference type="PIRSF" id="PIRSF029218">
    <property type="entry name" value="ParE"/>
    <property type="match status" value="1"/>
</dbReference>
<dbReference type="Pfam" id="PF05016">
    <property type="entry name" value="ParE_toxin"/>
    <property type="match status" value="1"/>
</dbReference>
<dbReference type="RefSeq" id="WP_208345205.1">
    <property type="nucleotide sequence ID" value="NZ_CAWQFN010000610.1"/>
</dbReference>
<accession>A0AAP5IDZ3</accession>
<dbReference type="InterPro" id="IPR035093">
    <property type="entry name" value="RelE/ParE_toxin_dom_sf"/>
</dbReference>
<comment type="similarity">
    <text evidence="2">Belongs to the RelE toxin family.</text>
</comment>
<name>A0AAP5IDZ3_9CYAN</name>
<dbReference type="Proteomes" id="UP000667802">
    <property type="component" value="Unassembled WGS sequence"/>
</dbReference>
<evidence type="ECO:0000313" key="4">
    <source>
        <dbReference type="Proteomes" id="UP000667802"/>
    </source>
</evidence>
<protein>
    <recommendedName>
        <fullName evidence="2">Toxin</fullName>
    </recommendedName>
</protein>
<reference evidence="4" key="1">
    <citation type="journal article" date="2021" name="Science">
        <title>Hunting the eagle killer: A cyanobacterial neurotoxin causes vacuolar myelinopathy.</title>
        <authorList>
            <person name="Breinlinger S."/>
            <person name="Phillips T.J."/>
            <person name="Haram B.N."/>
            <person name="Mares J."/>
            <person name="Martinez Yerena J.A."/>
            <person name="Hrouzek P."/>
            <person name="Sobotka R."/>
            <person name="Henderson W.M."/>
            <person name="Schmieder P."/>
            <person name="Williams S.M."/>
            <person name="Lauderdale J.D."/>
            <person name="Wilde H.D."/>
            <person name="Gerrin W."/>
            <person name="Kust A."/>
            <person name="Washington J.W."/>
            <person name="Wagner C."/>
            <person name="Geier B."/>
            <person name="Liebeke M."/>
            <person name="Enke H."/>
            <person name="Niedermeyer T.H.J."/>
            <person name="Wilde S.B."/>
        </authorList>
    </citation>
    <scope>NUCLEOTIDE SEQUENCE [LARGE SCALE GENOMIC DNA]</scope>
    <source>
        <strain evidence="4">Thurmond2011</strain>
    </source>
</reference>
<proteinExistence type="inferred from homology"/>
<organism evidence="3 4">
    <name type="scientific">Aetokthonos hydrillicola Thurmond2011</name>
    <dbReference type="NCBI Taxonomy" id="2712845"/>
    <lineage>
        <taxon>Bacteria</taxon>
        <taxon>Bacillati</taxon>
        <taxon>Cyanobacteriota</taxon>
        <taxon>Cyanophyceae</taxon>
        <taxon>Nostocales</taxon>
        <taxon>Hapalosiphonaceae</taxon>
        <taxon>Aetokthonos</taxon>
    </lineage>
</organism>
<keyword evidence="1" id="KW-1277">Toxin-antitoxin system</keyword>
<dbReference type="InterPro" id="IPR007712">
    <property type="entry name" value="RelE/ParE_toxin"/>
</dbReference>
<evidence type="ECO:0000256" key="2">
    <source>
        <dbReference type="PIRNR" id="PIRNR029218"/>
    </source>
</evidence>
<dbReference type="Gene3D" id="3.30.2310.20">
    <property type="entry name" value="RelE-like"/>
    <property type="match status" value="1"/>
</dbReference>
<dbReference type="AlphaFoldDB" id="A0AAP5IDZ3"/>
<evidence type="ECO:0000256" key="1">
    <source>
        <dbReference type="ARBA" id="ARBA00022649"/>
    </source>
</evidence>
<dbReference type="InterPro" id="IPR028344">
    <property type="entry name" value="ParE1/4"/>
</dbReference>
<gene>
    <name evidence="3" type="ORF">G7B40_027475</name>
</gene>
<sequence length="104" mass="12236">MNNKENGYTLYLSERAQRDYKKIQRYTRDVHGKEQVLKYAALLKGCLETITDNPMLGHWRSDIPQTHKAYNAGEHIIVYRVVAQTVYVVAILHSRMDFSRHLEE</sequence>
<keyword evidence="4" id="KW-1185">Reference proteome</keyword>